<organism evidence="3 4">
    <name type="scientific">Rhodococcus oxybenzonivorans</name>
    <dbReference type="NCBI Taxonomy" id="1990687"/>
    <lineage>
        <taxon>Bacteria</taxon>
        <taxon>Bacillati</taxon>
        <taxon>Actinomycetota</taxon>
        <taxon>Actinomycetes</taxon>
        <taxon>Mycobacteriales</taxon>
        <taxon>Nocardiaceae</taxon>
        <taxon>Rhodococcus</taxon>
    </lineage>
</organism>
<reference evidence="3 4" key="1">
    <citation type="submission" date="2017-05" db="EMBL/GenBank/DDBJ databases">
        <title>Isolation of Rhodococcus sp. S2-17 biodegrading of BP-3.</title>
        <authorList>
            <person name="Lee Y."/>
            <person name="Kim K.H."/>
            <person name="Chun B.H."/>
            <person name="Jung H.S."/>
            <person name="Jeon C.O."/>
        </authorList>
    </citation>
    <scope>NUCLEOTIDE SEQUENCE [LARGE SCALE GENOMIC DNA]</scope>
    <source>
        <strain evidence="3 4">S2-17</strain>
        <plasmid evidence="4">prb98</plasmid>
    </source>
</reference>
<evidence type="ECO:0000313" key="3">
    <source>
        <dbReference type="EMBL" id="AWK76570.1"/>
    </source>
</evidence>
<feature type="domain" description="Helicase-associated" evidence="2">
    <location>
        <begin position="42"/>
        <end position="83"/>
    </location>
</feature>
<keyword evidence="3" id="KW-0614">Plasmid</keyword>
<proteinExistence type="predicted"/>
<keyword evidence="3" id="KW-0067">ATP-binding</keyword>
<dbReference type="Pfam" id="PF03457">
    <property type="entry name" value="HA"/>
    <property type="match status" value="2"/>
</dbReference>
<dbReference type="PANTHER" id="PTHR33418">
    <property type="entry name" value="HELICASE-ASSOCIATED"/>
    <property type="match status" value="1"/>
</dbReference>
<keyword evidence="4" id="KW-1185">Reference proteome</keyword>
<dbReference type="InterPro" id="IPR005114">
    <property type="entry name" value="Helicase_assoc"/>
</dbReference>
<dbReference type="GO" id="GO:0004386">
    <property type="term" value="F:helicase activity"/>
    <property type="evidence" value="ECO:0007669"/>
    <property type="project" value="UniProtKB-KW"/>
</dbReference>
<keyword evidence="3" id="KW-0347">Helicase</keyword>
<feature type="region of interest" description="Disordered" evidence="1">
    <location>
        <begin position="157"/>
        <end position="196"/>
    </location>
</feature>
<keyword evidence="3" id="KW-0378">Hydrolase</keyword>
<protein>
    <submittedName>
        <fullName evidence="3">Helicase</fullName>
    </submittedName>
</protein>
<evidence type="ECO:0000256" key="1">
    <source>
        <dbReference type="SAM" id="MobiDB-lite"/>
    </source>
</evidence>
<gene>
    <name evidence="3" type="ORF">CBI38_35025</name>
</gene>
<sequence>MTIRTTLYGSHKDAISVRATRASASPLRLYAAFRRHDPRSVMPVDYVAECGFRLGRWQERQRVARMLGTLPPQRIQQLDAIGFVWSDDDDVPLPTVSCADSKRRRMLTEIAAYREEHGNALVPANYVTADGEQVGQWLYRAVKKWRADSLPEDERRPLAALGVYPGPRPRGPRTPAQHTRSAVHRRDRQLSAETRI</sequence>
<evidence type="ECO:0000259" key="2">
    <source>
        <dbReference type="Pfam" id="PF03457"/>
    </source>
</evidence>
<accession>A0A2S2C6S9</accession>
<dbReference type="EMBL" id="CP021355">
    <property type="protein sequence ID" value="AWK76570.1"/>
    <property type="molecule type" value="Genomic_DNA"/>
</dbReference>
<dbReference type="OrthoDB" id="4472676at2"/>
<dbReference type="RefSeq" id="WP_109336016.1">
    <property type="nucleotide sequence ID" value="NZ_CP021355.1"/>
</dbReference>
<feature type="domain" description="Helicase-associated" evidence="2">
    <location>
        <begin position="105"/>
        <end position="163"/>
    </location>
</feature>
<geneLocation type="plasmid" evidence="4">
    <name>prb98</name>
</geneLocation>
<dbReference type="KEGG" id="roz:CBI38_35025"/>
<dbReference type="AlphaFoldDB" id="A0A2S2C6S9"/>
<dbReference type="Gene3D" id="6.10.140.530">
    <property type="match status" value="2"/>
</dbReference>
<evidence type="ECO:0000313" key="4">
    <source>
        <dbReference type="Proteomes" id="UP000245711"/>
    </source>
</evidence>
<dbReference type="PANTHER" id="PTHR33418:SF1">
    <property type="entry name" value="HELICASE-ASSOCIATED DOMAIN-CONTAINING PROTEIN"/>
    <property type="match status" value="1"/>
</dbReference>
<name>A0A2S2C6S9_9NOCA</name>
<keyword evidence="3" id="KW-0547">Nucleotide-binding</keyword>
<dbReference type="Proteomes" id="UP000245711">
    <property type="component" value="Plasmid pRB98"/>
</dbReference>